<keyword evidence="2" id="KW-1185">Reference proteome</keyword>
<sequence length="109" mass="11919">MMRDLVGHGEGKYLQEISRAGPGSRVGLNDNSICADTLRSRKTRWLCLSPQGDVNRKTEVINSSADGATDLLGLTQRFRKRISEVSFFATKARFLAAAQQKGAAESDAF</sequence>
<evidence type="ECO:0000313" key="1">
    <source>
        <dbReference type="EMBL" id="SEQ71394.1"/>
    </source>
</evidence>
<evidence type="ECO:0000313" key="2">
    <source>
        <dbReference type="Proteomes" id="UP000198634"/>
    </source>
</evidence>
<dbReference type="EMBL" id="FOEP01000011">
    <property type="protein sequence ID" value="SEQ71394.1"/>
    <property type="molecule type" value="Genomic_DNA"/>
</dbReference>
<organism evidence="1 2">
    <name type="scientific">Thalassovita taeanensis</name>
    <dbReference type="NCBI Taxonomy" id="657014"/>
    <lineage>
        <taxon>Bacteria</taxon>
        <taxon>Pseudomonadati</taxon>
        <taxon>Pseudomonadota</taxon>
        <taxon>Alphaproteobacteria</taxon>
        <taxon>Rhodobacterales</taxon>
        <taxon>Roseobacteraceae</taxon>
        <taxon>Thalassovita</taxon>
    </lineage>
</organism>
<proteinExistence type="predicted"/>
<dbReference type="Proteomes" id="UP000198634">
    <property type="component" value="Unassembled WGS sequence"/>
</dbReference>
<gene>
    <name evidence="1" type="ORF">SAMN04488092_111111</name>
</gene>
<name>A0A1H9IA19_9RHOB</name>
<reference evidence="1 2" key="1">
    <citation type="submission" date="2016-10" db="EMBL/GenBank/DDBJ databases">
        <authorList>
            <person name="de Groot N.N."/>
        </authorList>
    </citation>
    <scope>NUCLEOTIDE SEQUENCE [LARGE SCALE GENOMIC DNA]</scope>
    <source>
        <strain evidence="1 2">DSM 22007</strain>
    </source>
</reference>
<accession>A0A1H9IA19</accession>
<dbReference type="AlphaFoldDB" id="A0A1H9IA19"/>
<protein>
    <submittedName>
        <fullName evidence="1">Uncharacterized protein</fullName>
    </submittedName>
</protein>